<comment type="caution">
    <text evidence="1">The sequence shown here is derived from an EMBL/GenBank/DDBJ whole genome shotgun (WGS) entry which is preliminary data.</text>
</comment>
<protein>
    <submittedName>
        <fullName evidence="1">Uncharacterized protein</fullName>
    </submittedName>
</protein>
<accession>A0ABU9GUV9</accession>
<reference evidence="1 2" key="1">
    <citation type="submission" date="2024-02" db="EMBL/GenBank/DDBJ databases">
        <title>Bacteria isolated from the canopy kelp, Nereocystis luetkeana.</title>
        <authorList>
            <person name="Pfister C.A."/>
            <person name="Younker I.T."/>
            <person name="Light S.H."/>
        </authorList>
    </citation>
    <scope>NUCLEOTIDE SEQUENCE [LARGE SCALE GENOMIC DNA]</scope>
    <source>
        <strain evidence="1 2">TI.1.05</strain>
    </source>
</reference>
<dbReference type="Proteomes" id="UP001369082">
    <property type="component" value="Unassembled WGS sequence"/>
</dbReference>
<evidence type="ECO:0000313" key="1">
    <source>
        <dbReference type="EMBL" id="MEL0631035.1"/>
    </source>
</evidence>
<dbReference type="RefSeq" id="WP_341599166.1">
    <property type="nucleotide sequence ID" value="NZ_JBAKAZ010000353.1"/>
</dbReference>
<evidence type="ECO:0000313" key="2">
    <source>
        <dbReference type="Proteomes" id="UP001369082"/>
    </source>
</evidence>
<organism evidence="1 2">
    <name type="scientific">Psychromonas aquatilis</name>
    <dbReference type="NCBI Taxonomy" id="2005072"/>
    <lineage>
        <taxon>Bacteria</taxon>
        <taxon>Pseudomonadati</taxon>
        <taxon>Pseudomonadota</taxon>
        <taxon>Gammaproteobacteria</taxon>
        <taxon>Alteromonadales</taxon>
        <taxon>Psychromonadaceae</taxon>
        <taxon>Psychromonas</taxon>
    </lineage>
</organism>
<sequence>IKSDLLGDWQQRLSPDSPYVFSINISPEQQQGYLHKLNTLALAHSDGFAIMRGRVTAINDQ</sequence>
<feature type="non-terminal residue" evidence="1">
    <location>
        <position position="1"/>
    </location>
</feature>
<dbReference type="EMBL" id="JBAKAZ010000353">
    <property type="protein sequence ID" value="MEL0631035.1"/>
    <property type="molecule type" value="Genomic_DNA"/>
</dbReference>
<name>A0ABU9GUV9_9GAMM</name>
<gene>
    <name evidence="1" type="ORF">V6256_15805</name>
</gene>
<proteinExistence type="predicted"/>
<keyword evidence="2" id="KW-1185">Reference proteome</keyword>